<dbReference type="PRINTS" id="PR00344">
    <property type="entry name" value="BCTRLSENSOR"/>
</dbReference>
<protein>
    <recommendedName>
        <fullName evidence="3">histidine kinase</fullName>
        <ecNumber evidence="3">2.7.13.3</ecNumber>
    </recommendedName>
</protein>
<keyword evidence="6 11" id="KW-0418">Kinase</keyword>
<dbReference type="CDD" id="cd00082">
    <property type="entry name" value="HisKA"/>
    <property type="match status" value="1"/>
</dbReference>
<dbReference type="InterPro" id="IPR013656">
    <property type="entry name" value="PAS_4"/>
</dbReference>
<dbReference type="Pfam" id="PF08448">
    <property type="entry name" value="PAS_4"/>
    <property type="match status" value="1"/>
</dbReference>
<dbReference type="eggNOG" id="COG2205">
    <property type="taxonomic scope" value="Bacteria"/>
</dbReference>
<evidence type="ECO:0000259" key="10">
    <source>
        <dbReference type="PROSITE" id="PS50113"/>
    </source>
</evidence>
<evidence type="ECO:0000259" key="9">
    <source>
        <dbReference type="PROSITE" id="PS50112"/>
    </source>
</evidence>
<feature type="domain" description="PAS" evidence="9">
    <location>
        <begin position="256"/>
        <end position="296"/>
    </location>
</feature>
<evidence type="ECO:0000256" key="7">
    <source>
        <dbReference type="ARBA" id="ARBA00023012"/>
    </source>
</evidence>
<evidence type="ECO:0000256" key="5">
    <source>
        <dbReference type="ARBA" id="ARBA00022679"/>
    </source>
</evidence>
<comment type="catalytic activity">
    <reaction evidence="1">
        <text>ATP + protein L-histidine = ADP + protein N-phospho-L-histidine.</text>
        <dbReference type="EC" id="2.7.13.3"/>
    </reaction>
</comment>
<dbReference type="SMART" id="SM00387">
    <property type="entry name" value="HATPase_c"/>
    <property type="match status" value="1"/>
</dbReference>
<evidence type="ECO:0000256" key="4">
    <source>
        <dbReference type="ARBA" id="ARBA00022553"/>
    </source>
</evidence>
<dbReference type="GO" id="GO:0016020">
    <property type="term" value="C:membrane"/>
    <property type="evidence" value="ECO:0007669"/>
    <property type="project" value="UniProtKB-SubCell"/>
</dbReference>
<gene>
    <name evidence="11" type="ordered locus">CPF_1243</name>
</gene>
<name>A0A0H2YUP0_CLOP1</name>
<feature type="domain" description="Histidine kinase" evidence="8">
    <location>
        <begin position="368"/>
        <end position="590"/>
    </location>
</feature>
<dbReference type="InterPro" id="IPR000700">
    <property type="entry name" value="PAS-assoc_C"/>
</dbReference>
<dbReference type="InterPro" id="IPR000014">
    <property type="entry name" value="PAS"/>
</dbReference>
<keyword evidence="7" id="KW-0902">Two-component regulatory system</keyword>
<evidence type="ECO:0000256" key="1">
    <source>
        <dbReference type="ARBA" id="ARBA00000085"/>
    </source>
</evidence>
<feature type="domain" description="PAC" evidence="10">
    <location>
        <begin position="186"/>
        <end position="236"/>
    </location>
</feature>
<sequence length="623" mass="73058">MKDFNFEEILESCPMDYIYGKLKNKDSSDLFVLKSSIKEFNSKLLSEVLGSDIDFKTIFSKSNIHGEGYYKDLNENFSLKLLNNDYVIIWFSQYLLEKYNKLEINLKKEKDMLDLFLDSLTDYVFFKDIDGRYINCNKAFENKVGIEKKYIIGKTDKDIFFDDPSKVETFIKTDREVINSREKKVYGEEWGFECEDGYLEETVKSPYFDENNEVKGIIGLTRDISYKKAIEYRLKKNDKMFFEVFNYLDDVVIIKEGEKTIYVNHAFEKLYGLNCKELYKEKSMIVKLDRIHPEDRYKFSNIDFGNFFMEKARIVRADNEVRNVLFRANSIKNENGESIRRIIVINDITDTIEKSNEMEKLRVEFFANISHEFKTPVNLIYSALQLLELKLKNNIDRNEESYINYIKMAKQNVFRLLKLINNLIDSTKLEAGFFNVNIKNHDIVSCVEDITMSICGFAEKNKISITFDTEEEEKIIAFDLNHLERILLNILSNAIKFNRENGNIDVYMSFDERYANISIKDTGIGIQKDKIDLLFHRFKKINNRLTKVNEGSGIGLFIAKELVKINGGEMRVNSELGEGTEFIIKLPIKKIESEVLDEIALTSCERENREELYKVELSDIYSL</sequence>
<dbReference type="Gene3D" id="1.10.287.130">
    <property type="match status" value="1"/>
</dbReference>
<dbReference type="NCBIfam" id="TIGR00229">
    <property type="entry name" value="sensory_box"/>
    <property type="match status" value="2"/>
</dbReference>
<dbReference type="AlphaFoldDB" id="A0A0H2YUP0"/>
<evidence type="ECO:0000313" key="12">
    <source>
        <dbReference type="Proteomes" id="UP000001823"/>
    </source>
</evidence>
<dbReference type="Pfam" id="PF00512">
    <property type="entry name" value="HisKA"/>
    <property type="match status" value="1"/>
</dbReference>
<dbReference type="Proteomes" id="UP000001823">
    <property type="component" value="Chromosome"/>
</dbReference>
<reference evidence="11 12" key="1">
    <citation type="journal article" date="2006" name="Genome Res.">
        <title>Skewed genomic variability in strains of the toxigenic bacterial pathogen, Clostridium perfringens.</title>
        <authorList>
            <person name="Myers G.S."/>
            <person name="Rasko D.A."/>
            <person name="Cheung J.K."/>
            <person name="Ravel J."/>
            <person name="Seshadri R."/>
            <person name="Deboy R.T."/>
            <person name="Ren Q."/>
            <person name="Varga J."/>
            <person name="Awad M.M."/>
            <person name="Brinkac L.M."/>
            <person name="Daugherty S.C."/>
            <person name="Haft D.H."/>
            <person name="Dodson R.J."/>
            <person name="Madupu R."/>
            <person name="Nelson W.C."/>
            <person name="Rosovitz M.J."/>
            <person name="Sullivan S.A."/>
            <person name="Khouri H."/>
            <person name="Dimitrov G.I."/>
            <person name="Watkins K.L."/>
            <person name="Mulligan S."/>
            <person name="Benton J."/>
            <person name="Radune D."/>
            <person name="Fisher D.J."/>
            <person name="Atkins H.S."/>
            <person name="Hiscox T."/>
            <person name="Jost B.H."/>
            <person name="Billington S.J."/>
            <person name="Songer J.G."/>
            <person name="McClane B.A."/>
            <person name="Titball R.W."/>
            <person name="Rood J.I."/>
            <person name="Melville S.B."/>
            <person name="Paulsen I.T."/>
        </authorList>
    </citation>
    <scope>NUCLEOTIDE SEQUENCE [LARGE SCALE GENOMIC DNA]</scope>
    <source>
        <strain evidence="12">ATCC 13124 / DSM 756 / JCM 1290 / NCIMB 6125 / NCTC 8237 / S 107 / Type A</strain>
    </source>
</reference>
<dbReference type="HOGENOM" id="CLU_000445_89_20_9"/>
<dbReference type="InterPro" id="IPR005467">
    <property type="entry name" value="His_kinase_dom"/>
</dbReference>
<dbReference type="KEGG" id="cpf:CPF_1243"/>
<dbReference type="SUPFAM" id="SSF55874">
    <property type="entry name" value="ATPase domain of HSP90 chaperone/DNA topoisomerase II/histidine kinase"/>
    <property type="match status" value="1"/>
</dbReference>
<dbReference type="InterPro" id="IPR035965">
    <property type="entry name" value="PAS-like_dom_sf"/>
</dbReference>
<keyword evidence="5" id="KW-0808">Transferase</keyword>
<evidence type="ECO:0000256" key="2">
    <source>
        <dbReference type="ARBA" id="ARBA00004370"/>
    </source>
</evidence>
<dbReference type="FunFam" id="3.30.565.10:FF:000006">
    <property type="entry name" value="Sensor histidine kinase WalK"/>
    <property type="match status" value="1"/>
</dbReference>
<evidence type="ECO:0000256" key="6">
    <source>
        <dbReference type="ARBA" id="ARBA00022777"/>
    </source>
</evidence>
<evidence type="ECO:0000313" key="11">
    <source>
        <dbReference type="EMBL" id="ABG84827.1"/>
    </source>
</evidence>
<dbReference type="SMART" id="SM00388">
    <property type="entry name" value="HisKA"/>
    <property type="match status" value="1"/>
</dbReference>
<dbReference type="STRING" id="195103.CPF_1243"/>
<dbReference type="CDD" id="cd00130">
    <property type="entry name" value="PAS"/>
    <property type="match status" value="2"/>
</dbReference>
<dbReference type="InterPro" id="IPR036890">
    <property type="entry name" value="HATPase_C_sf"/>
</dbReference>
<dbReference type="RefSeq" id="WP_011590627.1">
    <property type="nucleotide sequence ID" value="NC_008261.1"/>
</dbReference>
<dbReference type="SMR" id="A0A0H2YUP0"/>
<feature type="domain" description="PAC" evidence="10">
    <location>
        <begin position="308"/>
        <end position="360"/>
    </location>
</feature>
<dbReference type="EMBL" id="CP000246">
    <property type="protein sequence ID" value="ABG84827.1"/>
    <property type="molecule type" value="Genomic_DNA"/>
</dbReference>
<dbReference type="GO" id="GO:0000155">
    <property type="term" value="F:phosphorelay sensor kinase activity"/>
    <property type="evidence" value="ECO:0007669"/>
    <property type="project" value="InterPro"/>
</dbReference>
<dbReference type="InterPro" id="IPR003594">
    <property type="entry name" value="HATPase_dom"/>
</dbReference>
<dbReference type="InterPro" id="IPR004358">
    <property type="entry name" value="Sig_transdc_His_kin-like_C"/>
</dbReference>
<dbReference type="SMART" id="SM00091">
    <property type="entry name" value="PAS"/>
    <property type="match status" value="2"/>
</dbReference>
<evidence type="ECO:0000259" key="8">
    <source>
        <dbReference type="PROSITE" id="PS50109"/>
    </source>
</evidence>
<dbReference type="PROSITE" id="PS50109">
    <property type="entry name" value="HIS_KIN"/>
    <property type="match status" value="1"/>
</dbReference>
<dbReference type="Gene3D" id="3.30.565.10">
    <property type="entry name" value="Histidine kinase-like ATPase, C-terminal domain"/>
    <property type="match status" value="1"/>
</dbReference>
<dbReference type="PROSITE" id="PS50113">
    <property type="entry name" value="PAC"/>
    <property type="match status" value="2"/>
</dbReference>
<dbReference type="eggNOG" id="COG5002">
    <property type="taxonomic scope" value="Bacteria"/>
</dbReference>
<dbReference type="PROSITE" id="PS50112">
    <property type="entry name" value="PAS"/>
    <property type="match status" value="2"/>
</dbReference>
<proteinExistence type="predicted"/>
<dbReference type="SUPFAM" id="SSF55785">
    <property type="entry name" value="PYP-like sensor domain (PAS domain)"/>
    <property type="match status" value="2"/>
</dbReference>
<comment type="subcellular location">
    <subcellularLocation>
        <location evidence="2">Membrane</location>
    </subcellularLocation>
</comment>
<organism evidence="11 12">
    <name type="scientific">Clostridium perfringens (strain ATCC 13124 / DSM 756 / JCM 1290 / NCIMB 6125 / NCTC 8237 / Type A)</name>
    <dbReference type="NCBI Taxonomy" id="195103"/>
    <lineage>
        <taxon>Bacteria</taxon>
        <taxon>Bacillati</taxon>
        <taxon>Bacillota</taxon>
        <taxon>Clostridia</taxon>
        <taxon>Eubacteriales</taxon>
        <taxon>Clostridiaceae</taxon>
        <taxon>Clostridium</taxon>
    </lineage>
</organism>
<dbReference type="PaxDb" id="195103-CPF_1243"/>
<dbReference type="PANTHER" id="PTHR43547:SF2">
    <property type="entry name" value="HYBRID SIGNAL TRANSDUCTION HISTIDINE KINASE C"/>
    <property type="match status" value="1"/>
</dbReference>
<accession>A0A0H2YUP0</accession>
<dbReference type="InterPro" id="IPR013655">
    <property type="entry name" value="PAS_fold_3"/>
</dbReference>
<dbReference type="SUPFAM" id="SSF47384">
    <property type="entry name" value="Homodimeric domain of signal transducing histidine kinase"/>
    <property type="match status" value="1"/>
</dbReference>
<dbReference type="EC" id="2.7.13.3" evidence="3"/>
<dbReference type="InterPro" id="IPR003661">
    <property type="entry name" value="HisK_dim/P_dom"/>
</dbReference>
<evidence type="ECO:0000256" key="3">
    <source>
        <dbReference type="ARBA" id="ARBA00012438"/>
    </source>
</evidence>
<keyword evidence="4" id="KW-0597">Phosphoprotein</keyword>
<feature type="domain" description="PAS" evidence="9">
    <location>
        <begin position="109"/>
        <end position="181"/>
    </location>
</feature>
<dbReference type="InterPro" id="IPR036097">
    <property type="entry name" value="HisK_dim/P_sf"/>
</dbReference>
<dbReference type="Gene3D" id="3.30.450.20">
    <property type="entry name" value="PAS domain"/>
    <property type="match status" value="2"/>
</dbReference>
<dbReference type="Pfam" id="PF02518">
    <property type="entry name" value="HATPase_c"/>
    <property type="match status" value="1"/>
</dbReference>
<keyword evidence="12" id="KW-1185">Reference proteome</keyword>
<dbReference type="PANTHER" id="PTHR43547">
    <property type="entry name" value="TWO-COMPONENT HISTIDINE KINASE"/>
    <property type="match status" value="1"/>
</dbReference>
<dbReference type="Pfam" id="PF08447">
    <property type="entry name" value="PAS_3"/>
    <property type="match status" value="1"/>
</dbReference>